<dbReference type="GO" id="GO:0016853">
    <property type="term" value="F:isomerase activity"/>
    <property type="evidence" value="ECO:0007669"/>
    <property type="project" value="UniProtKB-KW"/>
</dbReference>
<keyword evidence="3" id="KW-0443">Lipid metabolism</keyword>
<dbReference type="OrthoDB" id="8452484at2"/>
<dbReference type="GO" id="GO:0004300">
    <property type="term" value="F:enoyl-CoA hydratase activity"/>
    <property type="evidence" value="ECO:0007669"/>
    <property type="project" value="UniProtKB-EC"/>
</dbReference>
<protein>
    <submittedName>
        <fullName evidence="7">Enoyl-CoA hydratase/isomerase family protein</fullName>
    </submittedName>
</protein>
<comment type="similarity">
    <text evidence="2 6">Belongs to the enoyl-CoA hydratase/isomerase family.</text>
</comment>
<evidence type="ECO:0000256" key="5">
    <source>
        <dbReference type="ARBA" id="ARBA00023717"/>
    </source>
</evidence>
<evidence type="ECO:0000256" key="3">
    <source>
        <dbReference type="ARBA" id="ARBA00022832"/>
    </source>
</evidence>
<name>A0A5N0DJU6_9NOCA</name>
<dbReference type="Pfam" id="PF00378">
    <property type="entry name" value="ECH_1"/>
    <property type="match status" value="1"/>
</dbReference>
<gene>
    <name evidence="7" type="ORF">F3087_44805</name>
</gene>
<comment type="catalytic activity">
    <reaction evidence="4">
        <text>a (3S)-3-hydroxyacyl-CoA = a (2E)-enoyl-CoA + H2O</text>
        <dbReference type="Rhea" id="RHEA:16105"/>
        <dbReference type="ChEBI" id="CHEBI:15377"/>
        <dbReference type="ChEBI" id="CHEBI:57318"/>
        <dbReference type="ChEBI" id="CHEBI:58856"/>
        <dbReference type="EC" id="4.2.1.17"/>
    </reaction>
</comment>
<dbReference type="InterPro" id="IPR001753">
    <property type="entry name" value="Enoyl-CoA_hydra/iso"/>
</dbReference>
<evidence type="ECO:0000256" key="1">
    <source>
        <dbReference type="ARBA" id="ARBA00002994"/>
    </source>
</evidence>
<comment type="catalytic activity">
    <reaction evidence="5">
        <text>a 4-saturated-(3S)-3-hydroxyacyl-CoA = a (3E)-enoyl-CoA + H2O</text>
        <dbReference type="Rhea" id="RHEA:20724"/>
        <dbReference type="ChEBI" id="CHEBI:15377"/>
        <dbReference type="ChEBI" id="CHEBI:58521"/>
        <dbReference type="ChEBI" id="CHEBI:137480"/>
        <dbReference type="EC" id="4.2.1.17"/>
    </reaction>
</comment>
<dbReference type="CDD" id="cd06558">
    <property type="entry name" value="crotonase-like"/>
    <property type="match status" value="1"/>
</dbReference>
<dbReference type="SUPFAM" id="SSF52096">
    <property type="entry name" value="ClpP/crotonase"/>
    <property type="match status" value="1"/>
</dbReference>
<evidence type="ECO:0000313" key="7">
    <source>
        <dbReference type="EMBL" id="KAA8877298.1"/>
    </source>
</evidence>
<reference evidence="7 8" key="1">
    <citation type="submission" date="2019-09" db="EMBL/GenBank/DDBJ databases">
        <authorList>
            <person name="Wang X."/>
        </authorList>
    </citation>
    <scope>NUCLEOTIDE SEQUENCE [LARGE SCALE GENOMIC DNA]</scope>
    <source>
        <strain evidence="7 8">CICC 11023</strain>
    </source>
</reference>
<evidence type="ECO:0000256" key="4">
    <source>
        <dbReference type="ARBA" id="ARBA00023709"/>
    </source>
</evidence>
<dbReference type="Proteomes" id="UP000323876">
    <property type="component" value="Unassembled WGS sequence"/>
</dbReference>
<comment type="caution">
    <text evidence="7">The sequence shown here is derived from an EMBL/GenBank/DDBJ whole genome shotgun (WGS) entry which is preliminary data.</text>
</comment>
<dbReference type="EMBL" id="VXLC01000051">
    <property type="protein sequence ID" value="KAA8877298.1"/>
    <property type="molecule type" value="Genomic_DNA"/>
</dbReference>
<dbReference type="AlphaFoldDB" id="A0A5N0DJU6"/>
<dbReference type="Gene3D" id="3.90.226.10">
    <property type="entry name" value="2-enoyl-CoA Hydratase, Chain A, domain 1"/>
    <property type="match status" value="1"/>
</dbReference>
<keyword evidence="8" id="KW-1185">Reference proteome</keyword>
<dbReference type="InterPro" id="IPR029045">
    <property type="entry name" value="ClpP/crotonase-like_dom_sf"/>
</dbReference>
<evidence type="ECO:0000256" key="2">
    <source>
        <dbReference type="ARBA" id="ARBA00005254"/>
    </source>
</evidence>
<sequence>MDELEQLRGVPKAGAPTSHNVTRPYEHLIYEDTGQVATITLNRPHARNALSIALSDELIHALEVVRDSETLKVLVIQGTGGTFCAGDDITEMNRWGNPNQAMRRVAGYQRMADTLDNLDKITIAKVDGYAVGGGLEITMACDFVIAAESARWGMPEVDVGITPGWGGTTRLARLIGRRLTKEINFLGALHPARRAAELTLWNRVVPDIHLESATEELIQVLLSKNQQAMRQLKVIITNGIEADLKTAQAFEKLSAGLTCAVNGAWEVDDADQGAGWLGFREKGKLWEQRRNLARNFWTDGPASQ</sequence>
<dbReference type="PANTHER" id="PTHR11941:SF54">
    <property type="entry name" value="ENOYL-COA HYDRATASE, MITOCHONDRIAL"/>
    <property type="match status" value="1"/>
</dbReference>
<evidence type="ECO:0000256" key="6">
    <source>
        <dbReference type="RuleBase" id="RU003707"/>
    </source>
</evidence>
<dbReference type="PROSITE" id="PS00166">
    <property type="entry name" value="ENOYL_COA_HYDRATASE"/>
    <property type="match status" value="1"/>
</dbReference>
<evidence type="ECO:0000313" key="8">
    <source>
        <dbReference type="Proteomes" id="UP000323876"/>
    </source>
</evidence>
<comment type="function">
    <text evidence="1">Could possibly oxidize fatty acids using specific components.</text>
</comment>
<dbReference type="RefSeq" id="WP_150408308.1">
    <property type="nucleotide sequence ID" value="NZ_VXLC01000051.1"/>
</dbReference>
<proteinExistence type="inferred from homology"/>
<accession>A0A5N0DJU6</accession>
<dbReference type="InterPro" id="IPR018376">
    <property type="entry name" value="Enoyl-CoA_hyd/isom_CS"/>
</dbReference>
<dbReference type="GO" id="GO:0006635">
    <property type="term" value="P:fatty acid beta-oxidation"/>
    <property type="evidence" value="ECO:0007669"/>
    <property type="project" value="TreeGrafter"/>
</dbReference>
<dbReference type="PANTHER" id="PTHR11941">
    <property type="entry name" value="ENOYL-COA HYDRATASE-RELATED"/>
    <property type="match status" value="1"/>
</dbReference>
<keyword evidence="3" id="KW-0276">Fatty acid metabolism</keyword>
<organism evidence="7 8">
    <name type="scientific">Nocardia colli</name>
    <dbReference type="NCBI Taxonomy" id="2545717"/>
    <lineage>
        <taxon>Bacteria</taxon>
        <taxon>Bacillati</taxon>
        <taxon>Actinomycetota</taxon>
        <taxon>Actinomycetes</taxon>
        <taxon>Mycobacteriales</taxon>
        <taxon>Nocardiaceae</taxon>
        <taxon>Nocardia</taxon>
    </lineage>
</organism>
<keyword evidence="7" id="KW-0413">Isomerase</keyword>